<feature type="transmembrane region" description="Helical" evidence="1">
    <location>
        <begin position="20"/>
        <end position="40"/>
    </location>
</feature>
<dbReference type="RefSeq" id="WP_130022275.1">
    <property type="nucleotide sequence ID" value="NZ_SEWF01000023.1"/>
</dbReference>
<dbReference type="PANTHER" id="PTHR19328:SF75">
    <property type="entry name" value="ALDOSE SUGAR DEHYDROGENASE YLII"/>
    <property type="match status" value="1"/>
</dbReference>
<organism evidence="3 4">
    <name type="scientific">Emticicia agri</name>
    <dbReference type="NCBI Taxonomy" id="2492393"/>
    <lineage>
        <taxon>Bacteria</taxon>
        <taxon>Pseudomonadati</taxon>
        <taxon>Bacteroidota</taxon>
        <taxon>Cytophagia</taxon>
        <taxon>Cytophagales</taxon>
        <taxon>Leadbetterellaceae</taxon>
        <taxon>Emticicia</taxon>
    </lineage>
</organism>
<dbReference type="Proteomes" id="UP000293162">
    <property type="component" value="Unassembled WGS sequence"/>
</dbReference>
<keyword evidence="4" id="KW-1185">Reference proteome</keyword>
<feature type="domain" description="Glucose/Sorbosone dehydrogenase" evidence="2">
    <location>
        <begin position="68"/>
        <end position="406"/>
    </location>
</feature>
<dbReference type="AlphaFoldDB" id="A0A4V1ZD24"/>
<keyword evidence="1" id="KW-1133">Transmembrane helix</keyword>
<gene>
    <name evidence="3" type="ORF">EWM59_16190</name>
</gene>
<sequence length="413" mass="46319">MYLRLPFESSISRHKNRLLIFLLAIALIAVGLIVLLINYLNGNKLFHSFQAAPTAYQLENAFPNLKFNSPVEFVHAGDGTNRIFVLEQEGVIKVFDNNPSVKTASTYMDIRDKVDDLGEMGLLGIAFDPNFKENGYFYVNYNKRNPLETIIARFKANSYKDAKVSPSSELIIMRFPQPYDNHNGGKIAFGPDGYLYIAVGDGGAWGDQHNYSQNRTSILGKMLRIDVHKTDKGHYGIPADNPYVGNTEGFREEIYAYGLRNPWRFCFDSETGQMWVGDVGQNEFEEIDIVTKGGNYGWRLKEANRCYNPRNDCNPTNTLIDPIHQYPRGDGTSVTGGYVYHGKRIPALQGKYIFADYAKGNVWALSFDGNTKTGNELLSSEGGSVSSFGVDANEEIYILDHYSGQIKRLVAGK</sequence>
<evidence type="ECO:0000256" key="1">
    <source>
        <dbReference type="SAM" id="Phobius"/>
    </source>
</evidence>
<evidence type="ECO:0000313" key="3">
    <source>
        <dbReference type="EMBL" id="RYU94670.1"/>
    </source>
</evidence>
<dbReference type="Pfam" id="PF07995">
    <property type="entry name" value="GSDH"/>
    <property type="match status" value="1"/>
</dbReference>
<keyword evidence="1" id="KW-0812">Transmembrane</keyword>
<dbReference type="PANTHER" id="PTHR19328">
    <property type="entry name" value="HEDGEHOG-INTERACTING PROTEIN"/>
    <property type="match status" value="1"/>
</dbReference>
<proteinExistence type="predicted"/>
<accession>A0A4V1ZD24</accession>
<keyword evidence="1" id="KW-0472">Membrane</keyword>
<protein>
    <submittedName>
        <fullName evidence="3">Glucose sorbosone dehydrogenase</fullName>
    </submittedName>
</protein>
<dbReference type="InterPro" id="IPR011042">
    <property type="entry name" value="6-blade_b-propeller_TolB-like"/>
</dbReference>
<dbReference type="SUPFAM" id="SSF50952">
    <property type="entry name" value="Soluble quinoprotein glucose dehydrogenase"/>
    <property type="match status" value="1"/>
</dbReference>
<reference evidence="3 4" key="1">
    <citation type="submission" date="2019-02" db="EMBL/GenBank/DDBJ databases">
        <title>Bacterial novel species Emticicia sp. 17J42-9 isolated from soil.</title>
        <authorList>
            <person name="Jung H.-Y."/>
        </authorList>
    </citation>
    <scope>NUCLEOTIDE SEQUENCE [LARGE SCALE GENOMIC DNA]</scope>
    <source>
        <strain evidence="3 4">17J42-9</strain>
    </source>
</reference>
<name>A0A4V1ZD24_9BACT</name>
<dbReference type="InterPro" id="IPR012938">
    <property type="entry name" value="Glc/Sorbosone_DH"/>
</dbReference>
<dbReference type="OrthoDB" id="9770043at2"/>
<evidence type="ECO:0000313" key="4">
    <source>
        <dbReference type="Proteomes" id="UP000293162"/>
    </source>
</evidence>
<dbReference type="EMBL" id="SEWF01000023">
    <property type="protein sequence ID" value="RYU94670.1"/>
    <property type="molecule type" value="Genomic_DNA"/>
</dbReference>
<comment type="caution">
    <text evidence="3">The sequence shown here is derived from an EMBL/GenBank/DDBJ whole genome shotgun (WGS) entry which is preliminary data.</text>
</comment>
<dbReference type="InterPro" id="IPR011041">
    <property type="entry name" value="Quinoprot_gluc/sorb_DH_b-prop"/>
</dbReference>
<evidence type="ECO:0000259" key="2">
    <source>
        <dbReference type="Pfam" id="PF07995"/>
    </source>
</evidence>
<dbReference type="Gene3D" id="2.120.10.30">
    <property type="entry name" value="TolB, C-terminal domain"/>
    <property type="match status" value="1"/>
</dbReference>